<dbReference type="Proteomes" id="UP000290572">
    <property type="component" value="Unassembled WGS sequence"/>
</dbReference>
<keyword evidence="2" id="KW-0812">Transmembrane</keyword>
<evidence type="ECO:0000256" key="2">
    <source>
        <dbReference type="SAM" id="Phobius"/>
    </source>
</evidence>
<keyword evidence="5" id="KW-1267">Proteomics identification</keyword>
<evidence type="ECO:0000313" key="3">
    <source>
        <dbReference type="EMBL" id="RXN25011.1"/>
    </source>
</evidence>
<dbReference type="AlphaFoldDB" id="A0A498MX20"/>
<organism evidence="3 4">
    <name type="scientific">Labeo rohita</name>
    <name type="common">Indian major carp</name>
    <name type="synonym">Cyprinus rohita</name>
    <dbReference type="NCBI Taxonomy" id="84645"/>
    <lineage>
        <taxon>Eukaryota</taxon>
        <taxon>Metazoa</taxon>
        <taxon>Chordata</taxon>
        <taxon>Craniata</taxon>
        <taxon>Vertebrata</taxon>
        <taxon>Euteleostomi</taxon>
        <taxon>Actinopterygii</taxon>
        <taxon>Neopterygii</taxon>
        <taxon>Teleostei</taxon>
        <taxon>Ostariophysi</taxon>
        <taxon>Cypriniformes</taxon>
        <taxon>Cyprinidae</taxon>
        <taxon>Labeoninae</taxon>
        <taxon>Labeonini</taxon>
        <taxon>Labeo</taxon>
    </lineage>
</organism>
<protein>
    <submittedName>
        <fullName evidence="3">Nectin-2-like isoform X2</fullName>
    </submittedName>
</protein>
<accession>A0A498MX20</accession>
<feature type="transmembrane region" description="Helical" evidence="2">
    <location>
        <begin position="29"/>
        <end position="50"/>
    </location>
</feature>
<proteinExistence type="evidence at protein level"/>
<name>A0A498MX20_LABRO</name>
<sequence>MEMPMCESWEHTFVTTDQPVPQHSNAGPVVGGIIATIIILCLIGAGLAMYQKHRQSMENGEGPPKHKPPPPMKSGSSTEMLNKPQDKTTAITETQPLSNYERHYYETNSAEPVTDLDDDNTGPPANGGTPTVWDGSGHPPEKDEMTDEALPPYAPADQNDVEANYANVAREESFVSKPMLV</sequence>
<evidence type="ECO:0000256" key="1">
    <source>
        <dbReference type="SAM" id="MobiDB-lite"/>
    </source>
</evidence>
<keyword evidence="4" id="KW-1185">Reference proteome</keyword>
<evidence type="ECO:0000313" key="4">
    <source>
        <dbReference type="Proteomes" id="UP000290572"/>
    </source>
</evidence>
<gene>
    <name evidence="3" type="ORF">ROHU_021818</name>
</gene>
<evidence type="ECO:0007829" key="5">
    <source>
        <dbReference type="PeptideAtlas" id="A0A498MX20"/>
    </source>
</evidence>
<comment type="caution">
    <text evidence="3">The sequence shown here is derived from an EMBL/GenBank/DDBJ whole genome shotgun (WGS) entry which is preliminary data.</text>
</comment>
<dbReference type="EMBL" id="QBIY01012468">
    <property type="protein sequence ID" value="RXN25011.1"/>
    <property type="molecule type" value="Genomic_DNA"/>
</dbReference>
<feature type="compositionally biased region" description="Polar residues" evidence="1">
    <location>
        <begin position="87"/>
        <end position="98"/>
    </location>
</feature>
<feature type="region of interest" description="Disordered" evidence="1">
    <location>
        <begin position="54"/>
        <end position="157"/>
    </location>
</feature>
<reference evidence="3" key="1">
    <citation type="submission" date="2018-03" db="EMBL/GenBank/DDBJ databases">
        <title>Draft genome sequence of Rohu Carp (Labeo rohita).</title>
        <authorList>
            <person name="Das P."/>
            <person name="Kushwaha B."/>
            <person name="Joshi C.G."/>
            <person name="Kumar D."/>
            <person name="Nagpure N.S."/>
            <person name="Sahoo L."/>
            <person name="Das S.P."/>
            <person name="Bit A."/>
            <person name="Patnaik S."/>
            <person name="Meher P.K."/>
            <person name="Jayasankar P."/>
            <person name="Koringa P.G."/>
            <person name="Patel N.V."/>
            <person name="Hinsu A.T."/>
            <person name="Kumar R."/>
            <person name="Pandey M."/>
            <person name="Agarwal S."/>
            <person name="Srivastava S."/>
            <person name="Singh M."/>
            <person name="Iquebal M.A."/>
            <person name="Jaiswal S."/>
            <person name="Angadi U.B."/>
            <person name="Kumar N."/>
            <person name="Raza M."/>
            <person name="Shah T.M."/>
            <person name="Rai A."/>
            <person name="Jena J.K."/>
        </authorList>
    </citation>
    <scope>NUCLEOTIDE SEQUENCE [LARGE SCALE GENOMIC DNA]</scope>
    <source>
        <strain evidence="3">DASCIFA01</strain>
        <tissue evidence="3">Testis</tissue>
    </source>
</reference>
<keyword evidence="2" id="KW-1133">Transmembrane helix</keyword>
<keyword evidence="2" id="KW-0472">Membrane</keyword>